<dbReference type="EMBL" id="JPDN02000019">
    <property type="protein sequence ID" value="PON25166.1"/>
    <property type="molecule type" value="Genomic_DNA"/>
</dbReference>
<feature type="region of interest" description="Disordered" evidence="1">
    <location>
        <begin position="50"/>
        <end position="81"/>
    </location>
</feature>
<evidence type="ECO:0000313" key="3">
    <source>
        <dbReference type="Proteomes" id="UP000054821"/>
    </source>
</evidence>
<dbReference type="AlphaFoldDB" id="A0A2P4ZLK6"/>
<evidence type="ECO:0000256" key="1">
    <source>
        <dbReference type="SAM" id="MobiDB-lite"/>
    </source>
</evidence>
<gene>
    <name evidence="2" type="ORF">TGAM01_v205852</name>
</gene>
<reference evidence="2 3" key="1">
    <citation type="journal article" date="2016" name="Genome Announc.">
        <title>Draft Whole-Genome Sequence of Trichoderma gamsii T6085, a Promising Biocontrol Agent of Fusarium Head Blight on Wheat.</title>
        <authorList>
            <person name="Baroncelli R."/>
            <person name="Zapparata A."/>
            <person name="Piaggeschi G."/>
            <person name="Sarrocco S."/>
            <person name="Vannacci G."/>
        </authorList>
    </citation>
    <scope>NUCLEOTIDE SEQUENCE [LARGE SCALE GENOMIC DNA]</scope>
    <source>
        <strain evidence="2 3">T6085</strain>
    </source>
</reference>
<dbReference type="GeneID" id="29983134"/>
<dbReference type="RefSeq" id="XP_018663817.1">
    <property type="nucleotide sequence ID" value="XM_018803051.1"/>
</dbReference>
<sequence length="104" mass="10911">MPPSSTGATCGDGAIANDPWAVSDNATQAAARPRVPVPVPNDPNYSLGRFLDKNKETAPGCQRPGPGFGKMPSDAEAVTEAEARMRKELRTFDAKFFGGTSASK</sequence>
<evidence type="ECO:0000313" key="2">
    <source>
        <dbReference type="EMBL" id="PON25166.1"/>
    </source>
</evidence>
<keyword evidence="3" id="KW-1185">Reference proteome</keyword>
<comment type="caution">
    <text evidence="2">The sequence shown here is derived from an EMBL/GenBank/DDBJ whole genome shotgun (WGS) entry which is preliminary data.</text>
</comment>
<feature type="region of interest" description="Disordered" evidence="1">
    <location>
        <begin position="26"/>
        <end position="45"/>
    </location>
</feature>
<accession>A0A2P4ZLK6</accession>
<organism evidence="2 3">
    <name type="scientific">Trichoderma gamsii</name>
    <dbReference type="NCBI Taxonomy" id="398673"/>
    <lineage>
        <taxon>Eukaryota</taxon>
        <taxon>Fungi</taxon>
        <taxon>Dikarya</taxon>
        <taxon>Ascomycota</taxon>
        <taxon>Pezizomycotina</taxon>
        <taxon>Sordariomycetes</taxon>
        <taxon>Hypocreomycetidae</taxon>
        <taxon>Hypocreales</taxon>
        <taxon>Hypocreaceae</taxon>
        <taxon>Trichoderma</taxon>
    </lineage>
</organism>
<dbReference type="Proteomes" id="UP000054821">
    <property type="component" value="Unassembled WGS sequence"/>
</dbReference>
<protein>
    <submittedName>
        <fullName evidence="2">Uncharacterized protein</fullName>
    </submittedName>
</protein>
<name>A0A2P4ZLK6_9HYPO</name>
<proteinExistence type="predicted"/>